<accession>A0A4Q8ABP2</accession>
<protein>
    <submittedName>
        <fullName evidence="1">Uncharacterized protein</fullName>
    </submittedName>
</protein>
<gene>
    <name evidence="1" type="ORF">EV380_1024</name>
</gene>
<sequence length="88" mass="10173">MESELIAQIPHLIGQVDPTFALLAIIAYLIHKKWSPILQDLSGLPKRVTVLETDLEEISDDVFYLKVHTNFEENAPVPRRRSGRHRRE</sequence>
<evidence type="ECO:0000313" key="1">
    <source>
        <dbReference type="EMBL" id="RZU61454.1"/>
    </source>
</evidence>
<dbReference type="AlphaFoldDB" id="A0A4Q8ABP2"/>
<dbReference type="EMBL" id="SHLA01000001">
    <property type="protein sequence ID" value="RZU61454.1"/>
    <property type="molecule type" value="Genomic_DNA"/>
</dbReference>
<dbReference type="Proteomes" id="UP000292685">
    <property type="component" value="Unassembled WGS sequence"/>
</dbReference>
<keyword evidence="2" id="KW-1185">Reference proteome</keyword>
<comment type="caution">
    <text evidence="1">The sequence shown here is derived from an EMBL/GenBank/DDBJ whole genome shotgun (WGS) entry which is preliminary data.</text>
</comment>
<name>A0A4Q8ABP2_9MICC</name>
<evidence type="ECO:0000313" key="2">
    <source>
        <dbReference type="Proteomes" id="UP000292685"/>
    </source>
</evidence>
<proteinExistence type="predicted"/>
<organism evidence="1 2">
    <name type="scientific">Zhihengliuella halotolerans</name>
    <dbReference type="NCBI Taxonomy" id="370736"/>
    <lineage>
        <taxon>Bacteria</taxon>
        <taxon>Bacillati</taxon>
        <taxon>Actinomycetota</taxon>
        <taxon>Actinomycetes</taxon>
        <taxon>Micrococcales</taxon>
        <taxon>Micrococcaceae</taxon>
        <taxon>Zhihengliuella</taxon>
    </lineage>
</organism>
<reference evidence="1 2" key="1">
    <citation type="submission" date="2019-02" db="EMBL/GenBank/DDBJ databases">
        <title>Sequencing the genomes of 1000 actinobacteria strains.</title>
        <authorList>
            <person name="Klenk H.-P."/>
        </authorList>
    </citation>
    <scope>NUCLEOTIDE SEQUENCE [LARGE SCALE GENOMIC DNA]</scope>
    <source>
        <strain evidence="1 2">DSM 17364</strain>
    </source>
</reference>